<dbReference type="PANTHER" id="PTHR43245">
    <property type="entry name" value="BIFUNCTIONAL POLYMYXIN RESISTANCE PROTEIN ARNA"/>
    <property type="match status" value="1"/>
</dbReference>
<evidence type="ECO:0000313" key="2">
    <source>
        <dbReference type="EMBL" id="OEE77706.1"/>
    </source>
</evidence>
<comment type="caution">
    <text evidence="2">The sequence shown here is derived from an EMBL/GenBank/DDBJ whole genome shotgun (WGS) entry which is preliminary data.</text>
</comment>
<evidence type="ECO:0000313" key="3">
    <source>
        <dbReference type="Proteomes" id="UP000094165"/>
    </source>
</evidence>
<organism evidence="2 3">
    <name type="scientific">Vibrio genomosp. F6 str. FF-238</name>
    <dbReference type="NCBI Taxonomy" id="1191298"/>
    <lineage>
        <taxon>Bacteria</taxon>
        <taxon>Pseudomonadati</taxon>
        <taxon>Pseudomonadota</taxon>
        <taxon>Gammaproteobacteria</taxon>
        <taxon>Vibrionales</taxon>
        <taxon>Vibrionaceae</taxon>
        <taxon>Vibrio</taxon>
    </lineage>
</organism>
<dbReference type="AlphaFoldDB" id="A0A1E5D2F5"/>
<dbReference type="RefSeq" id="WP_017052620.1">
    <property type="nucleotide sequence ID" value="NZ_AJYW02000073.1"/>
</dbReference>
<dbReference type="InterPro" id="IPR001509">
    <property type="entry name" value="Epimerase_deHydtase"/>
</dbReference>
<dbReference type="PANTHER" id="PTHR43245:SF58">
    <property type="entry name" value="BLL5923 PROTEIN"/>
    <property type="match status" value="1"/>
</dbReference>
<sequence length="310" mass="33406">MILIVGASGYIGREVIRQIDSDFKVVKYKSDVGFCRNNPHCKGVVNIDLKSKIDVSLLRGVTVILNLAGVAHKKHSSTCDYDSVNRVGVRNLAEAAVFANVSTFIHLSTINVFGLTSSEFSISSDLTLSPATNYAVSKARGESELLQVAQHTDLSAVIVRSPLVYGFGAPGNFGMLTKLIRKLPIAPFGSAENIRDFMSVQNLADLLLFCSRSTSAAGHTFLASDGEPVSMKQFTNAIAEGLGTRILQVPIPVSLITFVGRVTGRSKMIEQLYGSLEVDSSGTKEILGWSPPYTMKQAMATLRDLGESNK</sequence>
<keyword evidence="3" id="KW-1185">Reference proteome</keyword>
<dbReference type="SUPFAM" id="SSF51735">
    <property type="entry name" value="NAD(P)-binding Rossmann-fold domains"/>
    <property type="match status" value="1"/>
</dbReference>
<evidence type="ECO:0000259" key="1">
    <source>
        <dbReference type="Pfam" id="PF01370"/>
    </source>
</evidence>
<protein>
    <recommendedName>
        <fullName evidence="1">NAD-dependent epimerase/dehydratase domain-containing protein</fullName>
    </recommendedName>
</protein>
<dbReference type="Proteomes" id="UP000094165">
    <property type="component" value="Unassembled WGS sequence"/>
</dbReference>
<name>A0A1E5D2F5_9VIBR</name>
<dbReference type="InterPro" id="IPR036291">
    <property type="entry name" value="NAD(P)-bd_dom_sf"/>
</dbReference>
<accession>A0A1E5D2F5</accession>
<dbReference type="InterPro" id="IPR050177">
    <property type="entry name" value="Lipid_A_modif_metabolic_enz"/>
</dbReference>
<gene>
    <name evidence="2" type="ORF">A130_14340</name>
</gene>
<dbReference type="Gene3D" id="3.40.50.720">
    <property type="entry name" value="NAD(P)-binding Rossmann-like Domain"/>
    <property type="match status" value="1"/>
</dbReference>
<dbReference type="Pfam" id="PF01370">
    <property type="entry name" value="Epimerase"/>
    <property type="match status" value="1"/>
</dbReference>
<dbReference type="EMBL" id="AJYW02000073">
    <property type="protein sequence ID" value="OEE77706.1"/>
    <property type="molecule type" value="Genomic_DNA"/>
</dbReference>
<reference evidence="2 3" key="1">
    <citation type="journal article" date="2012" name="Science">
        <title>Ecological populations of bacteria act as socially cohesive units of antibiotic production and resistance.</title>
        <authorList>
            <person name="Cordero O.X."/>
            <person name="Wildschutte H."/>
            <person name="Kirkup B."/>
            <person name="Proehl S."/>
            <person name="Ngo L."/>
            <person name="Hussain F."/>
            <person name="Le Roux F."/>
            <person name="Mincer T."/>
            <person name="Polz M.F."/>
        </authorList>
    </citation>
    <scope>NUCLEOTIDE SEQUENCE [LARGE SCALE GENOMIC DNA]</scope>
    <source>
        <strain evidence="2 3">FF-238</strain>
    </source>
</reference>
<feature type="domain" description="NAD-dependent epimerase/dehydratase" evidence="1">
    <location>
        <begin position="2"/>
        <end position="215"/>
    </location>
</feature>
<proteinExistence type="predicted"/>